<dbReference type="EMBL" id="OU900100">
    <property type="protein sequence ID" value="CAG9863841.1"/>
    <property type="molecule type" value="Genomic_DNA"/>
</dbReference>
<proteinExistence type="predicted"/>
<name>A0A9N9XS20_PHYSR</name>
<organism evidence="1 2">
    <name type="scientific">Phyllotreta striolata</name>
    <name type="common">Striped flea beetle</name>
    <name type="synonym">Crioceris striolata</name>
    <dbReference type="NCBI Taxonomy" id="444603"/>
    <lineage>
        <taxon>Eukaryota</taxon>
        <taxon>Metazoa</taxon>
        <taxon>Ecdysozoa</taxon>
        <taxon>Arthropoda</taxon>
        <taxon>Hexapoda</taxon>
        <taxon>Insecta</taxon>
        <taxon>Pterygota</taxon>
        <taxon>Neoptera</taxon>
        <taxon>Endopterygota</taxon>
        <taxon>Coleoptera</taxon>
        <taxon>Polyphaga</taxon>
        <taxon>Cucujiformia</taxon>
        <taxon>Chrysomeloidea</taxon>
        <taxon>Chrysomelidae</taxon>
        <taxon>Galerucinae</taxon>
        <taxon>Alticini</taxon>
        <taxon>Phyllotreta</taxon>
    </lineage>
</organism>
<evidence type="ECO:0000313" key="2">
    <source>
        <dbReference type="Proteomes" id="UP001153712"/>
    </source>
</evidence>
<dbReference type="OrthoDB" id="6719573at2759"/>
<evidence type="ECO:0000313" key="1">
    <source>
        <dbReference type="EMBL" id="CAG9863841.1"/>
    </source>
</evidence>
<dbReference type="AlphaFoldDB" id="A0A9N9XS20"/>
<dbReference type="Proteomes" id="UP001153712">
    <property type="component" value="Chromosome 7"/>
</dbReference>
<keyword evidence="2" id="KW-1185">Reference proteome</keyword>
<protein>
    <submittedName>
        <fullName evidence="1">Uncharacterized protein</fullName>
    </submittedName>
</protein>
<reference evidence="1" key="1">
    <citation type="submission" date="2022-01" db="EMBL/GenBank/DDBJ databases">
        <authorList>
            <person name="King R."/>
        </authorList>
    </citation>
    <scope>NUCLEOTIDE SEQUENCE</scope>
</reference>
<gene>
    <name evidence="1" type="ORF">PHYEVI_LOCUS10120</name>
</gene>
<accession>A0A9N9XS20</accession>
<sequence length="280" mass="33594">MGSGDIAQLKKDFTIFEDLSEVKFTLIKKENYKNQDHYNAFGEKLCTVYKLNFNVFNVFYCMKLLVFFYDNSCEILKLELQVQDADIEKEIIVCRNRLQRHRNVNFTFLMLKKVSRFIETRRLISEIIFKKEPRVNFQKSTDGTLEIKYKNDSPDIFISFGWKIEWDIKNCDVVDVIEVYYNNFEIPNMNYIKELLVSLTHPTLEFSVKLKFWRQLFESLGEYDNRLQPPVVISDNEQEDNVLVISDSEDDRDRNEERFHKRKRRKLQHIPNPQVINVID</sequence>